<dbReference type="EMBL" id="UGOW01000001">
    <property type="protein sequence ID" value="STY17226.1"/>
    <property type="molecule type" value="Genomic_DNA"/>
</dbReference>
<evidence type="ECO:0000313" key="2">
    <source>
        <dbReference type="EMBL" id="STY17226.1"/>
    </source>
</evidence>
<dbReference type="Proteomes" id="UP000054639">
    <property type="component" value="Unassembled WGS sequence"/>
</dbReference>
<dbReference type="SUPFAM" id="SSF46579">
    <property type="entry name" value="Prefoldin"/>
    <property type="match status" value="1"/>
</dbReference>
<organism evidence="2 4">
    <name type="scientific">Legionella quateirensis</name>
    <dbReference type="NCBI Taxonomy" id="45072"/>
    <lineage>
        <taxon>Bacteria</taxon>
        <taxon>Pseudomonadati</taxon>
        <taxon>Pseudomonadota</taxon>
        <taxon>Gammaproteobacteria</taxon>
        <taxon>Legionellales</taxon>
        <taxon>Legionellaceae</taxon>
        <taxon>Legionella</taxon>
    </lineage>
</organism>
<name>A0A378KSA4_9GAMM</name>
<keyword evidence="3" id="KW-1185">Reference proteome</keyword>
<evidence type="ECO:0000313" key="4">
    <source>
        <dbReference type="Proteomes" id="UP000254230"/>
    </source>
</evidence>
<evidence type="ECO:0000313" key="1">
    <source>
        <dbReference type="EMBL" id="KTD53006.1"/>
    </source>
</evidence>
<proteinExistence type="predicted"/>
<dbReference type="EMBL" id="LNYR01000006">
    <property type="protein sequence ID" value="KTD53006.1"/>
    <property type="molecule type" value="Genomic_DNA"/>
</dbReference>
<evidence type="ECO:0000313" key="3">
    <source>
        <dbReference type="Proteomes" id="UP000054639"/>
    </source>
</evidence>
<gene>
    <name evidence="1" type="ORF">Lqua_0839</name>
    <name evidence="2" type="ORF">NCTC12376_01020</name>
</gene>
<protein>
    <submittedName>
        <fullName evidence="2">Uncharacterized protein</fullName>
    </submittedName>
</protein>
<dbReference type="RefSeq" id="WP_058473024.1">
    <property type="nucleotide sequence ID" value="NZ_CAAAIL010000018.1"/>
</dbReference>
<dbReference type="AlphaFoldDB" id="A0A378KSA4"/>
<accession>A0A378KSA4</accession>
<reference evidence="1 3" key="1">
    <citation type="submission" date="2015-11" db="EMBL/GenBank/DDBJ databases">
        <title>Genomic analysis of 38 Legionella species identifies large and diverse effector repertoires.</title>
        <authorList>
            <person name="Burstein D."/>
            <person name="Amaro F."/>
            <person name="Zusman T."/>
            <person name="Lifshitz Z."/>
            <person name="Cohen O."/>
            <person name="Gilbert J.A."/>
            <person name="Pupko T."/>
            <person name="Shuman H.A."/>
            <person name="Segal G."/>
        </authorList>
    </citation>
    <scope>NUCLEOTIDE SEQUENCE [LARGE SCALE GENOMIC DNA]</scope>
    <source>
        <strain evidence="1 3">ATCC 49507</strain>
    </source>
</reference>
<dbReference type="Proteomes" id="UP000254230">
    <property type="component" value="Unassembled WGS sequence"/>
</dbReference>
<reference evidence="2 4" key="2">
    <citation type="submission" date="2018-06" db="EMBL/GenBank/DDBJ databases">
        <authorList>
            <consortium name="Pathogen Informatics"/>
            <person name="Doyle S."/>
        </authorList>
    </citation>
    <scope>NUCLEOTIDE SEQUENCE [LARGE SCALE GENOMIC DNA]</scope>
    <source>
        <strain evidence="2 4">NCTC12376</strain>
    </source>
</reference>
<sequence>MKKQIQTLQNSLNTMKVKLSDLDHELSTFDQSDEDEWDLGEELYSDQEINDKKESIGQEIKSLKERINTTQTTLDHMPQQEERDFRTQLQMH</sequence>